<keyword evidence="1" id="KW-1133">Transmembrane helix</keyword>
<name>A0AAN5D4V6_9BILA</name>
<evidence type="ECO:0000256" key="1">
    <source>
        <dbReference type="SAM" id="Phobius"/>
    </source>
</evidence>
<keyword evidence="1" id="KW-0812">Transmembrane</keyword>
<feature type="transmembrane region" description="Helical" evidence="1">
    <location>
        <begin position="51"/>
        <end position="69"/>
    </location>
</feature>
<dbReference type="Proteomes" id="UP001328107">
    <property type="component" value="Unassembled WGS sequence"/>
</dbReference>
<dbReference type="EMBL" id="BTRK01000005">
    <property type="protein sequence ID" value="GMR56117.1"/>
    <property type="molecule type" value="Genomic_DNA"/>
</dbReference>
<evidence type="ECO:0000313" key="2">
    <source>
        <dbReference type="EMBL" id="GMR56117.1"/>
    </source>
</evidence>
<keyword evidence="1" id="KW-0472">Membrane</keyword>
<sequence length="78" mass="9239">MHNQKNKRDQLSALKTSTENQMIASFRSLSAETPLSISFSLWRYFTKFRRTVTFFWPQIGSLFCFLSWINGRLTLLSR</sequence>
<keyword evidence="3" id="KW-1185">Reference proteome</keyword>
<dbReference type="AlphaFoldDB" id="A0AAN5D4V6"/>
<organism evidence="2 3">
    <name type="scientific">Pristionchus mayeri</name>
    <dbReference type="NCBI Taxonomy" id="1317129"/>
    <lineage>
        <taxon>Eukaryota</taxon>
        <taxon>Metazoa</taxon>
        <taxon>Ecdysozoa</taxon>
        <taxon>Nematoda</taxon>
        <taxon>Chromadorea</taxon>
        <taxon>Rhabditida</taxon>
        <taxon>Rhabditina</taxon>
        <taxon>Diplogasteromorpha</taxon>
        <taxon>Diplogasteroidea</taxon>
        <taxon>Neodiplogasteridae</taxon>
        <taxon>Pristionchus</taxon>
    </lineage>
</organism>
<comment type="caution">
    <text evidence="2">The sequence shown here is derived from an EMBL/GenBank/DDBJ whole genome shotgun (WGS) entry which is preliminary data.</text>
</comment>
<proteinExistence type="predicted"/>
<accession>A0AAN5D4V6</accession>
<protein>
    <submittedName>
        <fullName evidence="2">Uncharacterized protein</fullName>
    </submittedName>
</protein>
<evidence type="ECO:0000313" key="3">
    <source>
        <dbReference type="Proteomes" id="UP001328107"/>
    </source>
</evidence>
<reference evidence="3" key="1">
    <citation type="submission" date="2022-10" db="EMBL/GenBank/DDBJ databases">
        <title>Genome assembly of Pristionchus species.</title>
        <authorList>
            <person name="Yoshida K."/>
            <person name="Sommer R.J."/>
        </authorList>
    </citation>
    <scope>NUCLEOTIDE SEQUENCE [LARGE SCALE GENOMIC DNA]</scope>
    <source>
        <strain evidence="3">RS5460</strain>
    </source>
</reference>
<gene>
    <name evidence="2" type="ORF">PMAYCL1PPCAC_26312</name>
</gene>